<name>A0A974H628_XENLA</name>
<gene>
    <name evidence="1" type="ORF">XELAEV_18042439mg</name>
</gene>
<proteinExistence type="predicted"/>
<dbReference type="EMBL" id="CM004481">
    <property type="protein sequence ID" value="OCT66182.1"/>
    <property type="molecule type" value="Genomic_DNA"/>
</dbReference>
<reference evidence="2" key="1">
    <citation type="journal article" date="2016" name="Nature">
        <title>Genome evolution in the allotetraploid frog Xenopus laevis.</title>
        <authorList>
            <person name="Session A.M."/>
            <person name="Uno Y."/>
            <person name="Kwon T."/>
            <person name="Chapman J.A."/>
            <person name="Toyoda A."/>
            <person name="Takahashi S."/>
            <person name="Fukui A."/>
            <person name="Hikosaka A."/>
            <person name="Suzuki A."/>
            <person name="Kondo M."/>
            <person name="van Heeringen S.J."/>
            <person name="Quigley I."/>
            <person name="Heinz S."/>
            <person name="Ogino H."/>
            <person name="Ochi H."/>
            <person name="Hellsten U."/>
            <person name="Lyons J.B."/>
            <person name="Simakov O."/>
            <person name="Putnam N."/>
            <person name="Stites J."/>
            <person name="Kuroki Y."/>
            <person name="Tanaka T."/>
            <person name="Michiue T."/>
            <person name="Watanabe M."/>
            <person name="Bogdanovic O."/>
            <person name="Lister R."/>
            <person name="Georgiou G."/>
            <person name="Paranjpe S.S."/>
            <person name="van Kruijsbergen I."/>
            <person name="Shu S."/>
            <person name="Carlson J."/>
            <person name="Kinoshita T."/>
            <person name="Ohta Y."/>
            <person name="Mawaribuchi S."/>
            <person name="Jenkins J."/>
            <person name="Grimwood J."/>
            <person name="Schmutz J."/>
            <person name="Mitros T."/>
            <person name="Mozaffari S.V."/>
            <person name="Suzuki Y."/>
            <person name="Haramoto Y."/>
            <person name="Yamamoto T.S."/>
            <person name="Takagi C."/>
            <person name="Heald R."/>
            <person name="Miller K."/>
            <person name="Haudenschild C."/>
            <person name="Kitzman J."/>
            <person name="Nakayama T."/>
            <person name="Izutsu Y."/>
            <person name="Robert J."/>
            <person name="Fortriede J."/>
            <person name="Burns K."/>
            <person name="Lotay V."/>
            <person name="Karimi K."/>
            <person name="Yasuoka Y."/>
            <person name="Dichmann D.S."/>
            <person name="Flajnik M.F."/>
            <person name="Houston D.W."/>
            <person name="Shendure J."/>
            <person name="DuPasquier L."/>
            <person name="Vize P.D."/>
            <person name="Zorn A.M."/>
            <person name="Ito M."/>
            <person name="Marcotte E.M."/>
            <person name="Wallingford J.B."/>
            <person name="Ito Y."/>
            <person name="Asashima M."/>
            <person name="Ueno N."/>
            <person name="Matsuda Y."/>
            <person name="Veenstra G.J."/>
            <person name="Fujiyama A."/>
            <person name="Harland R.M."/>
            <person name="Taira M."/>
            <person name="Rokhsar D.S."/>
        </authorList>
    </citation>
    <scope>NUCLEOTIDE SEQUENCE [LARGE SCALE GENOMIC DNA]</scope>
    <source>
        <strain evidence="2">J</strain>
    </source>
</reference>
<evidence type="ECO:0000313" key="2">
    <source>
        <dbReference type="Proteomes" id="UP000694892"/>
    </source>
</evidence>
<organism evidence="1 2">
    <name type="scientific">Xenopus laevis</name>
    <name type="common">African clawed frog</name>
    <dbReference type="NCBI Taxonomy" id="8355"/>
    <lineage>
        <taxon>Eukaryota</taxon>
        <taxon>Metazoa</taxon>
        <taxon>Chordata</taxon>
        <taxon>Craniata</taxon>
        <taxon>Vertebrata</taxon>
        <taxon>Euteleostomi</taxon>
        <taxon>Amphibia</taxon>
        <taxon>Batrachia</taxon>
        <taxon>Anura</taxon>
        <taxon>Pipoidea</taxon>
        <taxon>Pipidae</taxon>
        <taxon>Xenopodinae</taxon>
        <taxon>Xenopus</taxon>
        <taxon>Xenopus</taxon>
    </lineage>
</organism>
<dbReference type="AlphaFoldDB" id="A0A974H628"/>
<evidence type="ECO:0008006" key="3">
    <source>
        <dbReference type="Google" id="ProtNLM"/>
    </source>
</evidence>
<sequence>MFRCGSTRRDIRSYINCNTKSMTYCLKCYKQYVGCTIRNLKNRIREHLNIIKSVSESSPVSRHFKECNDGDVKGVLLQGIDRVSLGPERRGSTIKIIKSRSEIDLQVTY</sequence>
<protein>
    <recommendedName>
        <fullName evidence="3">GIY-YIG domain-containing protein</fullName>
    </recommendedName>
</protein>
<accession>A0A974H628</accession>
<evidence type="ECO:0000313" key="1">
    <source>
        <dbReference type="EMBL" id="OCT66182.1"/>
    </source>
</evidence>
<dbReference type="Proteomes" id="UP000694892">
    <property type="component" value="Chromosome 8S"/>
</dbReference>